<dbReference type="GO" id="GO:0003700">
    <property type="term" value="F:DNA-binding transcription factor activity"/>
    <property type="evidence" value="ECO:0007669"/>
    <property type="project" value="InterPro"/>
</dbReference>
<feature type="domain" description="HTH deoR-type" evidence="4">
    <location>
        <begin position="7"/>
        <end position="59"/>
    </location>
</feature>
<keyword evidence="3" id="KW-0804">Transcription</keyword>
<dbReference type="InterPro" id="IPR018356">
    <property type="entry name" value="Tscrpt_reg_HTH_DeoR_CS"/>
</dbReference>
<dbReference type="InterPro" id="IPR001034">
    <property type="entry name" value="DeoR_HTH"/>
</dbReference>
<dbReference type="InterPro" id="IPR036390">
    <property type="entry name" value="WH_DNA-bd_sf"/>
</dbReference>
<dbReference type="Pfam" id="PF00455">
    <property type="entry name" value="DeoRC"/>
    <property type="match status" value="1"/>
</dbReference>
<evidence type="ECO:0000256" key="3">
    <source>
        <dbReference type="ARBA" id="ARBA00023163"/>
    </source>
</evidence>
<gene>
    <name evidence="5" type="ORF">MRS75_10760</name>
</gene>
<name>A0AAE3QFH1_9HYPH</name>
<accession>A0AAE3QFH1</accession>
<dbReference type="InterPro" id="IPR014036">
    <property type="entry name" value="DeoR-like_C"/>
</dbReference>
<proteinExistence type="predicted"/>
<evidence type="ECO:0000256" key="1">
    <source>
        <dbReference type="ARBA" id="ARBA00023015"/>
    </source>
</evidence>
<keyword evidence="6" id="KW-1185">Reference proteome</keyword>
<comment type="caution">
    <text evidence="5">The sequence shown here is derived from an EMBL/GenBank/DDBJ whole genome shotgun (WGS) entry which is preliminary data.</text>
</comment>
<sequence>MSRIGRKDERIAEIIALLEKNGVIRLRDAAAHLGVSEMTIRRDLSDVPGRFNCLGGYIISVQEEPGAGGYVAGIERDTQSGAKHLICARAAALIEDDDTIFIDCGTTTPHLAELVPQGKSITVICYSLIVAEIIMHLKDVRLILLGGVYHRAAGSFSSDEAIDVLKRININKAFISAGGVHEQHGVTCSHFHEVPIKQMAIRRAVDSYLMVDSSKFGKVRAAHFAEMSQFRTIISDKPELAHDA</sequence>
<dbReference type="SMART" id="SM00420">
    <property type="entry name" value="HTH_DEOR"/>
    <property type="match status" value="1"/>
</dbReference>
<reference evidence="5" key="1">
    <citation type="submission" date="2022-03" db="EMBL/GenBank/DDBJ databases">
        <title>Fererhizobium litorale gen. nov., sp. nov., isolated from sandy sediments of the Sea of Japan seashore.</title>
        <authorList>
            <person name="Romanenko L."/>
            <person name="Kurilenko V."/>
            <person name="Otstavnykh N."/>
            <person name="Svetashev V."/>
            <person name="Tekutyeva L."/>
            <person name="Isaeva M."/>
            <person name="Mikhailov V."/>
        </authorList>
    </citation>
    <scope>NUCLEOTIDE SEQUENCE</scope>
    <source>
        <strain evidence="5">KMM 9576</strain>
    </source>
</reference>
<dbReference type="GO" id="GO:0003677">
    <property type="term" value="F:DNA binding"/>
    <property type="evidence" value="ECO:0007669"/>
    <property type="project" value="UniProtKB-KW"/>
</dbReference>
<evidence type="ECO:0000313" key="6">
    <source>
        <dbReference type="Proteomes" id="UP001161580"/>
    </source>
</evidence>
<protein>
    <submittedName>
        <fullName evidence="5">DeoR/GlpR family DNA-binding transcription regulator</fullName>
    </submittedName>
</protein>
<keyword evidence="1" id="KW-0805">Transcription regulation</keyword>
<dbReference type="SUPFAM" id="SSF100950">
    <property type="entry name" value="NagB/RpiA/CoA transferase-like"/>
    <property type="match status" value="1"/>
</dbReference>
<dbReference type="PANTHER" id="PTHR30363:SF8">
    <property type="entry name" value="DEOXYRIBOSE OPERON REPRESSOR"/>
    <property type="match status" value="1"/>
</dbReference>
<keyword evidence="2 5" id="KW-0238">DNA-binding</keyword>
<dbReference type="Proteomes" id="UP001161580">
    <property type="component" value="Unassembled WGS sequence"/>
</dbReference>
<dbReference type="SMART" id="SM01134">
    <property type="entry name" value="DeoRC"/>
    <property type="match status" value="1"/>
</dbReference>
<dbReference type="PANTHER" id="PTHR30363">
    <property type="entry name" value="HTH-TYPE TRANSCRIPTIONAL REGULATOR SRLR-RELATED"/>
    <property type="match status" value="1"/>
</dbReference>
<dbReference type="InterPro" id="IPR037171">
    <property type="entry name" value="NagB/RpiA_transferase-like"/>
</dbReference>
<organism evidence="5 6">
    <name type="scientific">Ferirhizobium litorale</name>
    <dbReference type="NCBI Taxonomy" id="2927786"/>
    <lineage>
        <taxon>Bacteria</taxon>
        <taxon>Pseudomonadati</taxon>
        <taxon>Pseudomonadota</taxon>
        <taxon>Alphaproteobacteria</taxon>
        <taxon>Hyphomicrobiales</taxon>
        <taxon>Rhizobiaceae</taxon>
        <taxon>Ferirhizobium</taxon>
    </lineage>
</organism>
<dbReference type="SUPFAM" id="SSF46785">
    <property type="entry name" value="Winged helix' DNA-binding domain"/>
    <property type="match status" value="1"/>
</dbReference>
<evidence type="ECO:0000259" key="4">
    <source>
        <dbReference type="PROSITE" id="PS51000"/>
    </source>
</evidence>
<evidence type="ECO:0000313" key="5">
    <source>
        <dbReference type="EMBL" id="MDI7922565.1"/>
    </source>
</evidence>
<dbReference type="Pfam" id="PF08220">
    <property type="entry name" value="HTH_DeoR"/>
    <property type="match status" value="1"/>
</dbReference>
<dbReference type="RefSeq" id="WP_311786481.1">
    <property type="nucleotide sequence ID" value="NZ_JALDYY010000004.1"/>
</dbReference>
<dbReference type="AlphaFoldDB" id="A0AAE3QFH1"/>
<dbReference type="EMBL" id="JALDYZ010000005">
    <property type="protein sequence ID" value="MDI7922565.1"/>
    <property type="molecule type" value="Genomic_DNA"/>
</dbReference>
<dbReference type="InterPro" id="IPR050313">
    <property type="entry name" value="Carb_Metab_HTH_regulators"/>
</dbReference>
<dbReference type="PROSITE" id="PS51000">
    <property type="entry name" value="HTH_DEOR_2"/>
    <property type="match status" value="1"/>
</dbReference>
<evidence type="ECO:0000256" key="2">
    <source>
        <dbReference type="ARBA" id="ARBA00023125"/>
    </source>
</evidence>
<dbReference type="PROSITE" id="PS00894">
    <property type="entry name" value="HTH_DEOR_1"/>
    <property type="match status" value="1"/>
</dbReference>